<gene>
    <name evidence="4" type="ORF">CFOL_v3_21088</name>
</gene>
<evidence type="ECO:0000313" key="5">
    <source>
        <dbReference type="Proteomes" id="UP000187406"/>
    </source>
</evidence>
<accession>A0A1Q3CBJ4</accession>
<organism evidence="4 5">
    <name type="scientific">Cephalotus follicularis</name>
    <name type="common">Albany pitcher plant</name>
    <dbReference type="NCBI Taxonomy" id="3775"/>
    <lineage>
        <taxon>Eukaryota</taxon>
        <taxon>Viridiplantae</taxon>
        <taxon>Streptophyta</taxon>
        <taxon>Embryophyta</taxon>
        <taxon>Tracheophyta</taxon>
        <taxon>Spermatophyta</taxon>
        <taxon>Magnoliopsida</taxon>
        <taxon>eudicotyledons</taxon>
        <taxon>Gunneridae</taxon>
        <taxon>Pentapetalae</taxon>
        <taxon>rosids</taxon>
        <taxon>fabids</taxon>
        <taxon>Oxalidales</taxon>
        <taxon>Cephalotaceae</taxon>
        <taxon>Cephalotus</taxon>
    </lineage>
</organism>
<evidence type="ECO:0000313" key="4">
    <source>
        <dbReference type="EMBL" id="GAV77617.1"/>
    </source>
</evidence>
<comment type="caution">
    <text evidence="4">The sequence shown here is derived from an EMBL/GenBank/DDBJ whole genome shotgun (WGS) entry which is preliminary data.</text>
</comment>
<keyword evidence="3" id="KW-0675">Receptor</keyword>
<keyword evidence="2" id="KW-0732">Signal</keyword>
<reference evidence="5" key="1">
    <citation type="submission" date="2016-04" db="EMBL/GenBank/DDBJ databases">
        <title>Cephalotus genome sequencing.</title>
        <authorList>
            <person name="Fukushima K."/>
            <person name="Hasebe M."/>
            <person name="Fang X."/>
        </authorList>
    </citation>
    <scope>NUCLEOTIDE SEQUENCE [LARGE SCALE GENOMIC DNA]</scope>
    <source>
        <strain evidence="5">cv. St1</strain>
    </source>
</reference>
<evidence type="ECO:0000256" key="2">
    <source>
        <dbReference type="ARBA" id="ARBA00022729"/>
    </source>
</evidence>
<dbReference type="STRING" id="3775.A0A1Q3CBJ4"/>
<dbReference type="PANTHER" id="PTHR48053:SF113">
    <property type="entry name" value="PROTEIN KINASE DOMAIN-CONTAINING PROTEIN"/>
    <property type="match status" value="1"/>
</dbReference>
<dbReference type="PRINTS" id="PR00019">
    <property type="entry name" value="LEURICHRPT"/>
</dbReference>
<sequence>DFSSFPYLLRVDLKVNNLVGTILTNIGVLSKLQFLDLSTNYLNGMLPLSLANLTKVYELDISRNNITGILDPRLFPDGTSSNKTGLVSLQNFLLQSTLLGGRIPNAIGNLKYLVLLALDDNNFFGTIPSIFGQLIDLAVLRLSSNQLSGGIPMRTSANHHA</sequence>
<comment type="subcellular location">
    <subcellularLocation>
        <location evidence="1">Membrane</location>
        <topology evidence="1">Single-pass type I membrane protein</topology>
    </subcellularLocation>
</comment>
<dbReference type="InterPro" id="IPR001611">
    <property type="entry name" value="Leu-rich_rpt"/>
</dbReference>
<feature type="non-terminal residue" evidence="4">
    <location>
        <position position="1"/>
    </location>
</feature>
<proteinExistence type="predicted"/>
<dbReference type="InParanoid" id="A0A1Q3CBJ4"/>
<dbReference type="SUPFAM" id="SSF52058">
    <property type="entry name" value="L domain-like"/>
    <property type="match status" value="1"/>
</dbReference>
<dbReference type="InterPro" id="IPR032675">
    <property type="entry name" value="LRR_dom_sf"/>
</dbReference>
<keyword evidence="5" id="KW-1185">Reference proteome</keyword>
<dbReference type="PANTHER" id="PTHR48053">
    <property type="entry name" value="LEUCINE RICH REPEAT FAMILY PROTEIN, EXPRESSED"/>
    <property type="match status" value="1"/>
</dbReference>
<evidence type="ECO:0000256" key="3">
    <source>
        <dbReference type="ARBA" id="ARBA00023170"/>
    </source>
</evidence>
<dbReference type="OrthoDB" id="676979at2759"/>
<dbReference type="Gene3D" id="3.80.10.10">
    <property type="entry name" value="Ribonuclease Inhibitor"/>
    <property type="match status" value="1"/>
</dbReference>
<dbReference type="Pfam" id="PF00560">
    <property type="entry name" value="LRR_1"/>
    <property type="match status" value="3"/>
</dbReference>
<protein>
    <submittedName>
        <fullName evidence="4">LRR_1 domain-containing protein/LRR_7 domain-containing protein</fullName>
    </submittedName>
</protein>
<name>A0A1Q3CBJ4_CEPFO</name>
<dbReference type="EMBL" id="BDDD01001651">
    <property type="protein sequence ID" value="GAV77617.1"/>
    <property type="molecule type" value="Genomic_DNA"/>
</dbReference>
<evidence type="ECO:0000256" key="1">
    <source>
        <dbReference type="ARBA" id="ARBA00004479"/>
    </source>
</evidence>
<dbReference type="Proteomes" id="UP000187406">
    <property type="component" value="Unassembled WGS sequence"/>
</dbReference>
<dbReference type="InterPro" id="IPR051716">
    <property type="entry name" value="Plant_RL_S/T_kinase"/>
</dbReference>
<dbReference type="AlphaFoldDB" id="A0A1Q3CBJ4"/>
<dbReference type="GO" id="GO:0016020">
    <property type="term" value="C:membrane"/>
    <property type="evidence" value="ECO:0007669"/>
    <property type="project" value="UniProtKB-SubCell"/>
</dbReference>